<dbReference type="InterPro" id="IPR036291">
    <property type="entry name" value="NAD(P)-bd_dom_sf"/>
</dbReference>
<dbReference type="PANTHER" id="PTHR14239:SF10">
    <property type="entry name" value="REDUCTASE"/>
    <property type="match status" value="1"/>
</dbReference>
<keyword evidence="4" id="KW-1185">Reference proteome</keyword>
<evidence type="ECO:0000313" key="4">
    <source>
        <dbReference type="Proteomes" id="UP001501612"/>
    </source>
</evidence>
<dbReference type="Gene3D" id="3.40.50.720">
    <property type="entry name" value="NAD(P)-binding Rossmann-like Domain"/>
    <property type="match status" value="1"/>
</dbReference>
<organism evidence="3 4">
    <name type="scientific">Nocardioides lentus</name>
    <dbReference type="NCBI Taxonomy" id="338077"/>
    <lineage>
        <taxon>Bacteria</taxon>
        <taxon>Bacillati</taxon>
        <taxon>Actinomycetota</taxon>
        <taxon>Actinomycetes</taxon>
        <taxon>Propionibacteriales</taxon>
        <taxon>Nocardioidaceae</taxon>
        <taxon>Nocardioides</taxon>
    </lineage>
</organism>
<protein>
    <submittedName>
        <fullName evidence="3">NAD(P)-binding domain-containing protein</fullName>
    </submittedName>
</protein>
<dbReference type="SUPFAM" id="SSF51735">
    <property type="entry name" value="NAD(P)-binding Rossmann-fold domains"/>
    <property type="match status" value="1"/>
</dbReference>
<dbReference type="InterPro" id="IPR051267">
    <property type="entry name" value="STEAP_metalloreductase"/>
</dbReference>
<dbReference type="RefSeq" id="WP_344002959.1">
    <property type="nucleotide sequence ID" value="NZ_BAAAMY010000001.1"/>
</dbReference>
<evidence type="ECO:0000256" key="1">
    <source>
        <dbReference type="ARBA" id="ARBA00023002"/>
    </source>
</evidence>
<evidence type="ECO:0000313" key="3">
    <source>
        <dbReference type="EMBL" id="GAA1906435.1"/>
    </source>
</evidence>
<comment type="caution">
    <text evidence="3">The sequence shown here is derived from an EMBL/GenBank/DDBJ whole genome shotgun (WGS) entry which is preliminary data.</text>
</comment>
<keyword evidence="1" id="KW-0560">Oxidoreductase</keyword>
<reference evidence="3 4" key="1">
    <citation type="journal article" date="2019" name="Int. J. Syst. Evol. Microbiol.">
        <title>The Global Catalogue of Microorganisms (GCM) 10K type strain sequencing project: providing services to taxonomists for standard genome sequencing and annotation.</title>
        <authorList>
            <consortium name="The Broad Institute Genomics Platform"/>
            <consortium name="The Broad Institute Genome Sequencing Center for Infectious Disease"/>
            <person name="Wu L."/>
            <person name="Ma J."/>
        </authorList>
    </citation>
    <scope>NUCLEOTIDE SEQUENCE [LARGE SCALE GENOMIC DNA]</scope>
    <source>
        <strain evidence="3 4">JCM 14046</strain>
    </source>
</reference>
<evidence type="ECO:0000259" key="2">
    <source>
        <dbReference type="Pfam" id="PF03807"/>
    </source>
</evidence>
<sequence>MTSQIRTEIQTVGFIGAGRIGSAVARLAVDAGYDVVLSNSRGPETLADLVADLGPRARAASREEAAEAADALVVTIPLHAVGDVPVAPLDGTIVLDTNNYYPDRDGHVAALDEHRATTSGLLQEHLPGAHVVKVFGTINSEAIVPLARPSGDPERCALPVFGDDADAKARAVALLDRLGYDVHDGGGLDESWRAENGQPAYGMPYATDGDMARPRPASADEIAALLARADREDVELMTFAAPE</sequence>
<gene>
    <name evidence="3" type="ORF">GCM10009737_04000</name>
</gene>
<dbReference type="Proteomes" id="UP001501612">
    <property type="component" value="Unassembled WGS sequence"/>
</dbReference>
<dbReference type="EMBL" id="BAAAMY010000001">
    <property type="protein sequence ID" value="GAA1906435.1"/>
    <property type="molecule type" value="Genomic_DNA"/>
</dbReference>
<dbReference type="PANTHER" id="PTHR14239">
    <property type="entry name" value="DUDULIN-RELATED"/>
    <property type="match status" value="1"/>
</dbReference>
<dbReference type="InterPro" id="IPR028939">
    <property type="entry name" value="P5C_Rdtase_cat_N"/>
</dbReference>
<name>A0ABN2P1R3_9ACTN</name>
<proteinExistence type="predicted"/>
<feature type="domain" description="Pyrroline-5-carboxylate reductase catalytic N-terminal" evidence="2">
    <location>
        <begin position="11"/>
        <end position="99"/>
    </location>
</feature>
<dbReference type="Pfam" id="PF03807">
    <property type="entry name" value="F420_oxidored"/>
    <property type="match status" value="1"/>
</dbReference>
<accession>A0ABN2P1R3</accession>